<keyword evidence="2" id="KW-1185">Reference proteome</keyword>
<dbReference type="EMBL" id="JAGFNK010000267">
    <property type="protein sequence ID" value="KAI9454809.1"/>
    <property type="molecule type" value="Genomic_DNA"/>
</dbReference>
<comment type="caution">
    <text evidence="1">The sequence shown here is derived from an EMBL/GenBank/DDBJ whole genome shotgun (WGS) entry which is preliminary data.</text>
</comment>
<evidence type="ECO:0000313" key="1">
    <source>
        <dbReference type="EMBL" id="KAI9454809.1"/>
    </source>
</evidence>
<evidence type="ECO:0000313" key="2">
    <source>
        <dbReference type="Proteomes" id="UP001207468"/>
    </source>
</evidence>
<organism evidence="1 2">
    <name type="scientific">Russula earlei</name>
    <dbReference type="NCBI Taxonomy" id="71964"/>
    <lineage>
        <taxon>Eukaryota</taxon>
        <taxon>Fungi</taxon>
        <taxon>Dikarya</taxon>
        <taxon>Basidiomycota</taxon>
        <taxon>Agaricomycotina</taxon>
        <taxon>Agaricomycetes</taxon>
        <taxon>Russulales</taxon>
        <taxon>Russulaceae</taxon>
        <taxon>Russula</taxon>
    </lineage>
</organism>
<protein>
    <submittedName>
        <fullName evidence="1">Uncharacterized protein</fullName>
    </submittedName>
</protein>
<gene>
    <name evidence="1" type="ORF">F5148DRAFT_1277295</name>
</gene>
<proteinExistence type="predicted"/>
<name>A0ACC0TZK1_9AGAM</name>
<sequence length="450" mass="49333">MILPIASEPEPELESAIKKLDITSDHPSTQLSQVQPQQPLPLPRQPQISPSHEEVWYLKSIDFTSPSGVTRSYNIITQNYNGPCSFIAICNILILREQIEISPPGRKSVSFEFLAQLVGEHILLTTPDVDVSAALSMMPLTTAGMDLNPVFTSCTAFRPATTGGELALFASAGITLVHGWLVDPESPEYAPVSRVQDYDSAVNLIVEADVLTRGLLVGNGAEENRDGVGPSQTGPSNSNINLTDEERKKVEEAMAIRSFLDNTRSQLTYTGLFTLASLPPQPSGLSKTAPISEPVSSRQPDGSTTAESAAPPHPELFALFRNSHLAVLYRHGGSLYTLATDQVFMNEPSVVWERLEDVDQGGAVFVDSIFERATPIGGDWAGWTPPSDTLGTIDPVDHALALELQNAEDEQARRAAQRRRELARHEERRSQEQEEKRKRAKKEDKECTVM</sequence>
<reference evidence="1" key="1">
    <citation type="submission" date="2021-03" db="EMBL/GenBank/DDBJ databases">
        <title>Evolutionary priming and transition to the ectomycorrhizal habit in an iconic lineage of mushroom-forming fungi: is preadaptation a requirement?</title>
        <authorList>
            <consortium name="DOE Joint Genome Institute"/>
            <person name="Looney B.P."/>
            <person name="Miyauchi S."/>
            <person name="Morin E."/>
            <person name="Drula E."/>
            <person name="Courty P.E."/>
            <person name="Chicoki N."/>
            <person name="Fauchery L."/>
            <person name="Kohler A."/>
            <person name="Kuo A."/>
            <person name="LaButti K."/>
            <person name="Pangilinan J."/>
            <person name="Lipzen A."/>
            <person name="Riley R."/>
            <person name="Andreopoulos W."/>
            <person name="He G."/>
            <person name="Johnson J."/>
            <person name="Barry K.W."/>
            <person name="Grigoriev I.V."/>
            <person name="Nagy L."/>
            <person name="Hibbett D."/>
            <person name="Henrissat B."/>
            <person name="Matheny P.B."/>
            <person name="Labbe J."/>
            <person name="Martin A.F."/>
        </authorList>
    </citation>
    <scope>NUCLEOTIDE SEQUENCE</scope>
    <source>
        <strain evidence="1">BPL698</strain>
    </source>
</reference>
<accession>A0ACC0TZK1</accession>
<dbReference type="Proteomes" id="UP001207468">
    <property type="component" value="Unassembled WGS sequence"/>
</dbReference>